<dbReference type="InParanoid" id="A0A286UF83"/>
<dbReference type="EMBL" id="NBII01000006">
    <property type="protein sequence ID" value="PAV18266.1"/>
    <property type="molecule type" value="Genomic_DNA"/>
</dbReference>
<dbReference type="Pfam" id="PF20906">
    <property type="entry name" value="S-Me-THD_C"/>
    <property type="match status" value="1"/>
</dbReference>
<dbReference type="InterPro" id="IPR043129">
    <property type="entry name" value="ATPase_NBD"/>
</dbReference>
<dbReference type="PANTHER" id="PTHR11365:SF10">
    <property type="entry name" value="HYDANTOINASE_OXOPROLINASE"/>
    <property type="match status" value="1"/>
</dbReference>
<evidence type="ECO:0000259" key="2">
    <source>
        <dbReference type="Pfam" id="PF05378"/>
    </source>
</evidence>
<dbReference type="InterPro" id="IPR010318">
    <property type="entry name" value="S-Me-THD_N"/>
</dbReference>
<dbReference type="SUPFAM" id="SSF53067">
    <property type="entry name" value="Actin-like ATPase domain"/>
    <property type="match status" value="1"/>
</dbReference>
<dbReference type="InterPro" id="IPR002821">
    <property type="entry name" value="Hydantoinase_A"/>
</dbReference>
<evidence type="ECO:0000259" key="4">
    <source>
        <dbReference type="Pfam" id="PF20906"/>
    </source>
</evidence>
<comment type="caution">
    <text evidence="5">The sequence shown here is derived from an EMBL/GenBank/DDBJ whole genome shotgun (WGS) entry which is preliminary data.</text>
</comment>
<dbReference type="PANTHER" id="PTHR11365">
    <property type="entry name" value="5-OXOPROLINASE RELATED"/>
    <property type="match status" value="1"/>
</dbReference>
<dbReference type="InterPro" id="IPR027479">
    <property type="entry name" value="S-Me-THD_N_sf"/>
</dbReference>
<accession>A0A286UF83</accession>
<reference evidence="5 6" key="1">
    <citation type="journal article" date="2017" name="Mol. Ecol.">
        <title>Comparative and population genomic landscape of Phellinus noxius: A hypervariable fungus causing root rot in trees.</title>
        <authorList>
            <person name="Chung C.L."/>
            <person name="Lee T.J."/>
            <person name="Akiba M."/>
            <person name="Lee H.H."/>
            <person name="Kuo T.H."/>
            <person name="Liu D."/>
            <person name="Ke H.M."/>
            <person name="Yokoi T."/>
            <person name="Roa M.B."/>
            <person name="Lu M.J."/>
            <person name="Chang Y.Y."/>
            <person name="Ann P.J."/>
            <person name="Tsai J.N."/>
            <person name="Chen C.Y."/>
            <person name="Tzean S.S."/>
            <person name="Ota Y."/>
            <person name="Hattori T."/>
            <person name="Sahashi N."/>
            <person name="Liou R.F."/>
            <person name="Kikuchi T."/>
            <person name="Tsai I.J."/>
        </authorList>
    </citation>
    <scope>NUCLEOTIDE SEQUENCE [LARGE SCALE GENOMIC DNA]</scope>
    <source>
        <strain evidence="5 6">FFPRI411160</strain>
    </source>
</reference>
<evidence type="ECO:0000313" key="5">
    <source>
        <dbReference type="EMBL" id="PAV18266.1"/>
    </source>
</evidence>
<dbReference type="InterPro" id="IPR045079">
    <property type="entry name" value="Oxoprolinase-like"/>
</dbReference>
<dbReference type="SUPFAM" id="SSF160991">
    <property type="entry name" value="CV3147-like"/>
    <property type="match status" value="1"/>
</dbReference>
<protein>
    <submittedName>
        <fullName evidence="5">Hydantoinase oxoprolinase</fullName>
    </submittedName>
</protein>
<dbReference type="Proteomes" id="UP000217199">
    <property type="component" value="Unassembled WGS sequence"/>
</dbReference>
<feature type="domain" description="S-Me-THD-like C-terminal" evidence="4">
    <location>
        <begin position="806"/>
        <end position="1010"/>
    </location>
</feature>
<dbReference type="InterPro" id="IPR024071">
    <property type="entry name" value="S-Me-THD_C_sf"/>
</dbReference>
<proteinExistence type="predicted"/>
<feature type="domain" description="Hydantoinase A/oxoprolinase" evidence="1">
    <location>
        <begin position="209"/>
        <end position="489"/>
    </location>
</feature>
<dbReference type="Pfam" id="PF01968">
    <property type="entry name" value="Hydantoinase_A"/>
    <property type="match status" value="1"/>
</dbReference>
<dbReference type="Pfam" id="PF06032">
    <property type="entry name" value="S-Me-THD_N"/>
    <property type="match status" value="1"/>
</dbReference>
<dbReference type="STRING" id="2282107.A0A286UF83"/>
<organism evidence="5 6">
    <name type="scientific">Pyrrhoderma noxium</name>
    <dbReference type="NCBI Taxonomy" id="2282107"/>
    <lineage>
        <taxon>Eukaryota</taxon>
        <taxon>Fungi</taxon>
        <taxon>Dikarya</taxon>
        <taxon>Basidiomycota</taxon>
        <taxon>Agaricomycotina</taxon>
        <taxon>Agaricomycetes</taxon>
        <taxon>Hymenochaetales</taxon>
        <taxon>Hymenochaetaceae</taxon>
        <taxon>Pyrrhoderma</taxon>
    </lineage>
</organism>
<sequence length="1030" mass="108984">MAAKYRIGIDVGGTNTDAVILQSTKSANAVDCIVASHKALTTPDVTSGIRTALEKVLNQSGINKDDIAYLSIGTTHFLNAVIEADARRLSKVAVLRLAGPYTTRCPPFIDFPPRLRAIIEGHVAIVDGGLEVDGKEISPVNNAQLEEQCSIILSKGIRSIVIVGVFSPLASTGTQEEYAKKVILDTIGPDTRIDVICSKDVGQLGLLERENASILNASILAFARRTIAAYRAVIRQLDLKCPLFLTQLDGTLVPASIAAILPIRTFSNGPTNSMRGAAFLAGLDGPERRERDSNAQGLGTSWIVVDIGGTTTDVGVLLPSGFPRKAAAFTLVGGVRTNFSMPDIHCIGLGGGSRVRFSPTGSASVGPDSVGHDILSRALVFGGDTLTATDLSIAAVASKSPEAAQKIGDATLLKGILTPSQIAAGRARICRLLSSAIDRMKTSPGPARVLLVGGGAVIVSDANELDGVAEVVRPPFFDVANAVGAAIARVSGIVDRVETPGATPGALEEILVRCKEEAVRRAIEGGAKAESVEVVEVSVVQLPYVVTRTSRITIRAVGDLDIDSIANLSKIAENKDNVSDETTGDDCEIKTVGETTTKDSFNEPEAVDPIIYKPNISVDGIWFLSETDIAFLADGCAVLGCGGGGATYAASLMARQAIRDGRKIRVVDVDYLLNKMTNSESEKSKSWVLPCGFMGSPSVAIERIPSGNEIPTAVMSTMRFLGVQKSDVAGVISDEIGGKNGLEPMLLAAKDGFDFPVVDGDLMGRAYPRLEQILPCVFKENALCPISAADGVGNSMIVPCARNSPVVEDMLRAACTVLGSAVALSPCPMKVDELKSMIIVGSTSQAWRVGRAIAICRKTNNLGAIPDEIAKLQDGKRLFVGKIIDVKREVRGGFTHGYITIAPLLEDEVEIPESSVASFKGTKLEIPFQNENICAKLIDCQGTEKILCSVPDLIAVLDSQSGASIGTQDYRYGLRVTVIGLSCDPRWATEKGLEIGGPKVFGLTNEYRPIGRYTEPRSIIKEFGQPSQMI</sequence>
<dbReference type="Gene3D" id="3.40.1610.10">
    <property type="entry name" value="CV3147-like domain"/>
    <property type="match status" value="1"/>
</dbReference>
<dbReference type="InterPro" id="IPR048350">
    <property type="entry name" value="S-Me-THD-like_C"/>
</dbReference>
<evidence type="ECO:0000259" key="1">
    <source>
        <dbReference type="Pfam" id="PF01968"/>
    </source>
</evidence>
<feature type="domain" description="S-Me-THD N-terminal" evidence="3">
    <location>
        <begin position="627"/>
        <end position="798"/>
    </location>
</feature>
<evidence type="ECO:0000259" key="3">
    <source>
        <dbReference type="Pfam" id="PF06032"/>
    </source>
</evidence>
<dbReference type="Pfam" id="PF05378">
    <property type="entry name" value="Hydant_A_N"/>
    <property type="match status" value="1"/>
</dbReference>
<dbReference type="GO" id="GO:0016787">
    <property type="term" value="F:hydrolase activity"/>
    <property type="evidence" value="ECO:0007669"/>
    <property type="project" value="InterPro"/>
</dbReference>
<gene>
    <name evidence="5" type="ORF">PNOK_0675200</name>
</gene>
<dbReference type="Gene3D" id="2.40.390.10">
    <property type="entry name" value="CV3147-like"/>
    <property type="match status" value="1"/>
</dbReference>
<dbReference type="OrthoDB" id="5404895at2759"/>
<dbReference type="AlphaFoldDB" id="A0A286UF83"/>
<keyword evidence="6" id="KW-1185">Reference proteome</keyword>
<dbReference type="FunFam" id="3.40.1610.10:FF:000001">
    <property type="entry name" value="Hydantoinase, putative"/>
    <property type="match status" value="1"/>
</dbReference>
<feature type="domain" description="Hydantoinase/oxoprolinase N-terminal" evidence="2">
    <location>
        <begin position="6"/>
        <end position="183"/>
    </location>
</feature>
<dbReference type="InterPro" id="IPR008040">
    <property type="entry name" value="Hydant_A_N"/>
</dbReference>
<name>A0A286UF83_9AGAM</name>
<evidence type="ECO:0000313" key="6">
    <source>
        <dbReference type="Proteomes" id="UP000217199"/>
    </source>
</evidence>